<feature type="chain" id="PRO_5017649415" description="DUF6443 domain-containing protein" evidence="2">
    <location>
        <begin position="24"/>
        <end position="1471"/>
    </location>
</feature>
<evidence type="ECO:0000313" key="5">
    <source>
        <dbReference type="Proteomes" id="UP000263900"/>
    </source>
</evidence>
<feature type="domain" description="DUF6443" evidence="3">
    <location>
        <begin position="46"/>
        <end position="198"/>
    </location>
</feature>
<dbReference type="Pfam" id="PF20041">
    <property type="entry name" value="DUF6443"/>
    <property type="match status" value="1"/>
</dbReference>
<feature type="coiled-coil region" evidence="1">
    <location>
        <begin position="1250"/>
        <end position="1300"/>
    </location>
</feature>
<evidence type="ECO:0000256" key="1">
    <source>
        <dbReference type="SAM" id="Coils"/>
    </source>
</evidence>
<keyword evidence="1" id="KW-0175">Coiled coil</keyword>
<organism evidence="4 5">
    <name type="scientific">Paraflavitalea soli</name>
    <dbReference type="NCBI Taxonomy" id="2315862"/>
    <lineage>
        <taxon>Bacteria</taxon>
        <taxon>Pseudomonadati</taxon>
        <taxon>Bacteroidota</taxon>
        <taxon>Chitinophagia</taxon>
        <taxon>Chitinophagales</taxon>
        <taxon>Chitinophagaceae</taxon>
        <taxon>Paraflavitalea</taxon>
    </lineage>
</organism>
<evidence type="ECO:0000256" key="2">
    <source>
        <dbReference type="SAM" id="SignalP"/>
    </source>
</evidence>
<name>A0A3B7MIU3_9BACT</name>
<dbReference type="RefSeq" id="WP_119050015.1">
    <property type="nucleotide sequence ID" value="NZ_CP032157.1"/>
</dbReference>
<accession>A0A3B7MIU3</accession>
<keyword evidence="5" id="KW-1185">Reference proteome</keyword>
<dbReference type="EMBL" id="CP032157">
    <property type="protein sequence ID" value="AXY74128.1"/>
    <property type="molecule type" value="Genomic_DNA"/>
</dbReference>
<reference evidence="4 5" key="1">
    <citation type="submission" date="2018-09" db="EMBL/GenBank/DDBJ databases">
        <title>Genome sequencing of strain 6GH32-13.</title>
        <authorList>
            <person name="Weon H.-Y."/>
            <person name="Heo J."/>
            <person name="Kwon S.-W."/>
        </authorList>
    </citation>
    <scope>NUCLEOTIDE SEQUENCE [LARGE SCALE GENOMIC DNA]</scope>
    <source>
        <strain evidence="4 5">5GH32-13</strain>
    </source>
</reference>
<dbReference type="OrthoDB" id="976756at2"/>
<proteinExistence type="predicted"/>
<sequence>MRKNHDIAGLLSALLLFSSMLHAQDGSVVTPAAYGGISNNKVTTWTAVKPDTSDANFTTNSGLRQARIAIQYYDGLGRPVQTVMKQGSYPTGGSAVDLVSPVVYDDWGRLQRQYLPFAANNTGGNTSISDGGFKTNPFQQQNWFYSNSNTGSPIYGQGETFYYSKTEFEASPLNRVQRSYAPGNSWVNAGRGIENKYWVNTITDSVRIWKVTNSGSMGVFGSYSCDSLYKPGELLKNVTIDENGKQVIEFINRRGYIVLKKVQWSSAADTGTGKGHYGWYCTYTIYDIIKQQRAVIQPRGVELLQANSWNINWNSGVILQEQCFRYEYDGQRRMQMKKVPGAGAVYMVYDARNRLVLLQDSNMRAGSPVKWLYTQYDSINRPISTGLWNNSSPLATHYSAAYPSIAYPNLAGQTYEELTTTYYDNYLWLGGYPTISSGHDLYLETASNSTYPYPQAVTQCTEAQLKGLITGARARIPGTSTYLSSISFYDDKSRLIQHQQEDVGGYEITTMQYTWTGTPLVTVTEITKTGMGGQTTCIVTRNTLDSLGRIVKTEKKLRNTDVNSNAMSSYKTISELQYDALGQLTQKKLGTKPAGGSELAKLDYTYNIRGWLTGINKNYLTSANSDQYFGLELGYDKNPSLGAFTPQYNGNISGALWKSEGDQQRRKQDFTYDAVNRLTGADFNQYVSGSGASAVFNKSAGMDFSVSGLTYDANGNILSQKQRGWKLSGSATIDSLTYNYIAGSNRLLNVIDGVNDVNTRLGDFRTSSLHPNAGSKNSGTVDYSYDGNGNMVKDLNKDLVTFGGSNGVEYNYLNLPSKVTVKKDGSSNKGFIEYVYDAGGRKLKKTVYEPGVDTTVTLYLGGAVYQNDTLQFIAHEEGRIRFAGVDSGVCTPQPKRLQYDYFLKDHLGSVRAILTEQKDNICYPTASVEDARYQKEEDYYNIVDARRISKATTGATQASFESKLYRVHGGLTNEKTGLGVVLKVMAGDQVKVAAESFYTMPGGGAGSSLTMAVTELLAAFTGSAVLTTNKGALTVSDITGIGTNNVDLANFVSNNNPGANNAKAFINYLLFDENLRYISGGADPVQAGGGYKLHNNLINNPINISKSGYLYIYVSNESNLPVYFDNLAITHSPGPLLEENHYYPFGLTMAGISSKANTSLISNRYKFNGKEEQRREFSDGRGLELIDYGARNYDAQIGRWHVVDNLSETFMALTPFNYCGNNPINYVDIDGNTFTDAAWAWVSRYINDINDRETTNNRTIEEKRQELNKKGNSANKNKRLERQIGRLEQNNSELNEIRGEIAHLWASDQVYNVVQSTHQNESGPIFGIGTDVALTSFNFDNGNVDITIGPNATIGSFAHELLHAYQFDQGLVSLISADMVVGPNFLLDQKDEKAAFQRQGLFSQTNYTLPDSYKTLPEGPVSIHNFNINNISLASLIETGNILQLKTLSKMMKQAFRVPMNGKWQTIYNKK</sequence>
<dbReference type="Gene3D" id="2.180.10.10">
    <property type="entry name" value="RHS repeat-associated core"/>
    <property type="match status" value="2"/>
</dbReference>
<evidence type="ECO:0000313" key="4">
    <source>
        <dbReference type="EMBL" id="AXY74128.1"/>
    </source>
</evidence>
<feature type="signal peptide" evidence="2">
    <location>
        <begin position="1"/>
        <end position="23"/>
    </location>
</feature>
<keyword evidence="2" id="KW-0732">Signal</keyword>
<protein>
    <recommendedName>
        <fullName evidence="3">DUF6443 domain-containing protein</fullName>
    </recommendedName>
</protein>
<dbReference type="KEGG" id="pseg:D3H65_09150"/>
<dbReference type="NCBIfam" id="TIGR03696">
    <property type="entry name" value="Rhs_assc_core"/>
    <property type="match status" value="1"/>
</dbReference>
<gene>
    <name evidence="4" type="ORF">D3H65_09150</name>
</gene>
<dbReference type="InterPro" id="IPR022385">
    <property type="entry name" value="Rhs_assc_core"/>
</dbReference>
<dbReference type="InterPro" id="IPR045619">
    <property type="entry name" value="DUF6443"/>
</dbReference>
<dbReference type="Proteomes" id="UP000263900">
    <property type="component" value="Chromosome"/>
</dbReference>
<evidence type="ECO:0000259" key="3">
    <source>
        <dbReference type="Pfam" id="PF20041"/>
    </source>
</evidence>